<protein>
    <submittedName>
        <fullName evidence="1">Uncharacterized protein</fullName>
    </submittedName>
</protein>
<dbReference type="EMBL" id="JACIIZ010000005">
    <property type="protein sequence ID" value="MBB6251431.1"/>
    <property type="molecule type" value="Genomic_DNA"/>
</dbReference>
<accession>A0A7X0EDW8</accession>
<keyword evidence="2" id="KW-1185">Reference proteome</keyword>
<dbReference type="Proteomes" id="UP000539175">
    <property type="component" value="Unassembled WGS sequence"/>
</dbReference>
<dbReference type="RefSeq" id="WP_184799931.1">
    <property type="nucleotide sequence ID" value="NZ_JACIIZ010000005.1"/>
</dbReference>
<name>A0A7X0EDW8_9PROT</name>
<gene>
    <name evidence="1" type="ORF">FHS74_001982</name>
</gene>
<dbReference type="AlphaFoldDB" id="A0A7X0EDW8"/>
<comment type="caution">
    <text evidence="1">The sequence shown here is derived from an EMBL/GenBank/DDBJ whole genome shotgun (WGS) entry which is preliminary data.</text>
</comment>
<sequence length="104" mass="11684">MSNDAEAPRFHAEYIGLIAQNQVHHFAIKHLIAKTLEHEPSSEKIRFLRDLAQEITEAADFAYRTRANLADPLDANALMLKEMRSRGGTLISVVAESLGIRLEE</sequence>
<evidence type="ECO:0000313" key="1">
    <source>
        <dbReference type="EMBL" id="MBB6251431.1"/>
    </source>
</evidence>
<proteinExistence type="predicted"/>
<reference evidence="1 2" key="1">
    <citation type="submission" date="2020-08" db="EMBL/GenBank/DDBJ databases">
        <title>Genomic Encyclopedia of Type Strains, Phase IV (KMG-IV): sequencing the most valuable type-strain genomes for metagenomic binning, comparative biology and taxonomic classification.</title>
        <authorList>
            <person name="Goeker M."/>
        </authorList>
    </citation>
    <scope>NUCLEOTIDE SEQUENCE [LARGE SCALE GENOMIC DNA]</scope>
    <source>
        <strain evidence="1 2">DSM 22198</strain>
    </source>
</reference>
<organism evidence="1 2">
    <name type="scientific">Nitrospirillum iridis</name>
    <dbReference type="NCBI Taxonomy" id="765888"/>
    <lineage>
        <taxon>Bacteria</taxon>
        <taxon>Pseudomonadati</taxon>
        <taxon>Pseudomonadota</taxon>
        <taxon>Alphaproteobacteria</taxon>
        <taxon>Rhodospirillales</taxon>
        <taxon>Azospirillaceae</taxon>
        <taxon>Nitrospirillum</taxon>
    </lineage>
</organism>
<evidence type="ECO:0000313" key="2">
    <source>
        <dbReference type="Proteomes" id="UP000539175"/>
    </source>
</evidence>